<feature type="region of interest" description="Disordered" evidence="1">
    <location>
        <begin position="1"/>
        <end position="41"/>
    </location>
</feature>
<organism evidence="2 3">
    <name type="scientific">Pseudomonas lactis</name>
    <dbReference type="NCBI Taxonomy" id="1615674"/>
    <lineage>
        <taxon>Bacteria</taxon>
        <taxon>Pseudomonadati</taxon>
        <taxon>Pseudomonadota</taxon>
        <taxon>Gammaproteobacteria</taxon>
        <taxon>Pseudomonadales</taxon>
        <taxon>Pseudomonadaceae</taxon>
        <taxon>Pseudomonas</taxon>
    </lineage>
</organism>
<evidence type="ECO:0000313" key="2">
    <source>
        <dbReference type="EMBL" id="NNA83078.1"/>
    </source>
</evidence>
<reference evidence="2 3" key="1">
    <citation type="journal article" date="2020" name="Front. Microbiol.">
        <title>Genetic Organization of the aprX-lipA2 Operon Affects the Proteolytic Potential of Pseudomonas Species in Milk.</title>
        <authorList>
            <person name="Maier C."/>
            <person name="Huptas C."/>
            <person name="von Neubeck M."/>
            <person name="Scherer S."/>
            <person name="Wenning M."/>
            <person name="Lucking G."/>
        </authorList>
    </citation>
    <scope>NUCLEOTIDE SEQUENCE [LARGE SCALE GENOMIC DNA]</scope>
    <source>
        <strain evidence="2 3">WS 5404</strain>
    </source>
</reference>
<dbReference type="Proteomes" id="UP000586252">
    <property type="component" value="Unassembled WGS sequence"/>
</dbReference>
<dbReference type="RefSeq" id="WP_157255583.1">
    <property type="nucleotide sequence ID" value="NZ_JAAQYI010000026.1"/>
</dbReference>
<protein>
    <submittedName>
        <fullName evidence="2">Uncharacterized protein</fullName>
    </submittedName>
</protein>
<name>A0A7Y1MJU1_9PSED</name>
<dbReference type="EMBL" id="JAAQYI010000026">
    <property type="protein sequence ID" value="NNA83078.1"/>
    <property type="molecule type" value="Genomic_DNA"/>
</dbReference>
<gene>
    <name evidence="2" type="ORF">HBO30_30755</name>
</gene>
<dbReference type="AlphaFoldDB" id="A0A7Y1MJU1"/>
<sequence length="146" mass="15719">MTRLNAVLDSKGHIVPVRKGDRSSDTGNTGGEEPPGEHPMEARVANLEKSIPEIREALARIETTLGSFDKHVFPNLATKADLALLASKDDLAGYVRASGKDVQDLAVSFQKSITDVQKTINEQTWKYIGLAGVLAGLAFTAAKFIQ</sequence>
<comment type="caution">
    <text evidence="2">The sequence shown here is derived from an EMBL/GenBank/DDBJ whole genome shotgun (WGS) entry which is preliminary data.</text>
</comment>
<evidence type="ECO:0000256" key="1">
    <source>
        <dbReference type="SAM" id="MobiDB-lite"/>
    </source>
</evidence>
<evidence type="ECO:0000313" key="3">
    <source>
        <dbReference type="Proteomes" id="UP000586252"/>
    </source>
</evidence>
<dbReference type="GeneID" id="45736437"/>
<proteinExistence type="predicted"/>
<accession>A0A7Y1MJU1</accession>